<feature type="signal peptide" evidence="10">
    <location>
        <begin position="1"/>
        <end position="22"/>
    </location>
</feature>
<gene>
    <name evidence="13 14" type="primary">LOC115458128</name>
</gene>
<evidence type="ECO:0000256" key="2">
    <source>
        <dbReference type="ARBA" id="ARBA00022486"/>
    </source>
</evidence>
<keyword evidence="3" id="KW-0964">Secreted</keyword>
<dbReference type="Proteomes" id="UP000515156">
    <property type="component" value="Chromosome 14"/>
</dbReference>
<feature type="domain" description="Pentraxin (PTX)" evidence="11">
    <location>
        <begin position="25"/>
        <end position="225"/>
    </location>
</feature>
<dbReference type="PROSITE" id="PS00289">
    <property type="entry name" value="PTX_1"/>
    <property type="match status" value="1"/>
</dbReference>
<dbReference type="FunFam" id="2.60.120.200:FF:000070">
    <property type="entry name" value="Serum amyloid P-component"/>
    <property type="match status" value="1"/>
</dbReference>
<evidence type="ECO:0000256" key="1">
    <source>
        <dbReference type="ARBA" id="ARBA00004613"/>
    </source>
</evidence>
<dbReference type="GO" id="GO:0005576">
    <property type="term" value="C:extracellular region"/>
    <property type="evidence" value="ECO:0007669"/>
    <property type="project" value="UniProtKB-SubCell"/>
</dbReference>
<evidence type="ECO:0000256" key="9">
    <source>
        <dbReference type="PROSITE-ProRule" id="PRU01172"/>
    </source>
</evidence>
<keyword evidence="2" id="KW-0011">Acute phase</keyword>
<evidence type="ECO:0000256" key="5">
    <source>
        <dbReference type="ARBA" id="ARBA00022729"/>
    </source>
</evidence>
<evidence type="ECO:0000256" key="6">
    <source>
        <dbReference type="ARBA" id="ARBA00022837"/>
    </source>
</evidence>
<keyword evidence="7 9" id="KW-1015">Disulfide bond</keyword>
<evidence type="ECO:0000259" key="11">
    <source>
        <dbReference type="PROSITE" id="PS51828"/>
    </source>
</evidence>
<keyword evidence="12" id="KW-1185">Reference proteome</keyword>
<name>A0A6P7WTV8_9AMPH</name>
<sequence>MERISLCCLFFMMISGTMTSTADLNKNVVLFPKESSTSYVILRPQATSSLTSFTVCLNCYTVLTRDYSLLSIANPEKFNDILIYIINSTAYSVTVGDEEIVFTAPESPLGWRHICTSWKSSTGVVTQWINGKPLPRKTLKKGYSVGTQPIIILGQDQDSYGGSFDIKQSCVGEIADVQMWNFVLSPNEIQLALVNSYLIQGNILNWRSLDYNLKGDAIIEAKLEDYTS</sequence>
<reference evidence="13 14" key="1">
    <citation type="submission" date="2025-04" db="UniProtKB">
        <authorList>
            <consortium name="RefSeq"/>
        </authorList>
    </citation>
    <scope>IDENTIFICATION</scope>
</reference>
<dbReference type="GO" id="GO:0006953">
    <property type="term" value="P:acute-phase response"/>
    <property type="evidence" value="ECO:0007669"/>
    <property type="project" value="UniProtKB-KW"/>
</dbReference>
<dbReference type="PRINTS" id="PR00895">
    <property type="entry name" value="PENTAXIN"/>
</dbReference>
<proteinExistence type="inferred from homology"/>
<evidence type="ECO:0000256" key="4">
    <source>
        <dbReference type="ARBA" id="ARBA00022723"/>
    </source>
</evidence>
<evidence type="ECO:0000256" key="8">
    <source>
        <dbReference type="ARBA" id="ARBA00038102"/>
    </source>
</evidence>
<dbReference type="SUPFAM" id="SSF49899">
    <property type="entry name" value="Concanavalin A-like lectins/glucanases"/>
    <property type="match status" value="1"/>
</dbReference>
<dbReference type="SMART" id="SM00159">
    <property type="entry name" value="PTX"/>
    <property type="match status" value="1"/>
</dbReference>
<dbReference type="CDD" id="cd00152">
    <property type="entry name" value="PTX"/>
    <property type="match status" value="1"/>
</dbReference>
<dbReference type="KEGG" id="muo:115458128"/>
<dbReference type="GO" id="GO:0046872">
    <property type="term" value="F:metal ion binding"/>
    <property type="evidence" value="ECO:0007669"/>
    <property type="project" value="UniProtKB-KW"/>
</dbReference>
<dbReference type="PROSITE" id="PS51828">
    <property type="entry name" value="PTX_2"/>
    <property type="match status" value="1"/>
</dbReference>
<evidence type="ECO:0000313" key="12">
    <source>
        <dbReference type="Proteomes" id="UP000515156"/>
    </source>
</evidence>
<evidence type="ECO:0000256" key="7">
    <source>
        <dbReference type="ARBA" id="ARBA00023157"/>
    </source>
</evidence>
<protein>
    <recommendedName>
        <fullName evidence="10">Pentraxin family member</fullName>
    </recommendedName>
</protein>
<dbReference type="RefSeq" id="XP_030043837.1">
    <property type="nucleotide sequence ID" value="XM_030187977.1"/>
</dbReference>
<keyword evidence="5 10" id="KW-0732">Signal</keyword>
<keyword evidence="6 10" id="KW-0106">Calcium</keyword>
<evidence type="ECO:0000313" key="14">
    <source>
        <dbReference type="RefSeq" id="XP_030043838.1"/>
    </source>
</evidence>
<feature type="disulfide bond" evidence="9">
    <location>
        <begin position="56"/>
        <end position="115"/>
    </location>
</feature>
<dbReference type="RefSeq" id="XP_030043838.1">
    <property type="nucleotide sequence ID" value="XM_030187978.1"/>
</dbReference>
<evidence type="ECO:0000256" key="3">
    <source>
        <dbReference type="ARBA" id="ARBA00022525"/>
    </source>
</evidence>
<dbReference type="PANTHER" id="PTHR45869">
    <property type="entry name" value="C-REACTIVE PROTEIN-RELATED"/>
    <property type="match status" value="1"/>
</dbReference>
<evidence type="ECO:0000256" key="10">
    <source>
        <dbReference type="RuleBase" id="RU362112"/>
    </source>
</evidence>
<organism evidence="12 14">
    <name type="scientific">Microcaecilia unicolor</name>
    <dbReference type="NCBI Taxonomy" id="1415580"/>
    <lineage>
        <taxon>Eukaryota</taxon>
        <taxon>Metazoa</taxon>
        <taxon>Chordata</taxon>
        <taxon>Craniata</taxon>
        <taxon>Vertebrata</taxon>
        <taxon>Euteleostomi</taxon>
        <taxon>Amphibia</taxon>
        <taxon>Gymnophiona</taxon>
        <taxon>Siphonopidae</taxon>
        <taxon>Microcaecilia</taxon>
    </lineage>
</organism>
<keyword evidence="4 10" id="KW-0479">Metal-binding</keyword>
<dbReference type="Gene3D" id="2.60.120.200">
    <property type="match status" value="1"/>
</dbReference>
<dbReference type="InterPro" id="IPR051005">
    <property type="entry name" value="Pentraxin_domain"/>
</dbReference>
<feature type="chain" id="PRO_5044519059" description="Pentraxin family member" evidence="10">
    <location>
        <begin position="23"/>
        <end position="228"/>
    </location>
</feature>
<dbReference type="InterPro" id="IPR013320">
    <property type="entry name" value="ConA-like_dom_sf"/>
</dbReference>
<dbReference type="PANTHER" id="PTHR45869:SF7">
    <property type="entry name" value="C-REACTIVE PROTEIN"/>
    <property type="match status" value="1"/>
</dbReference>
<dbReference type="InterPro" id="IPR001759">
    <property type="entry name" value="PTX_dom"/>
</dbReference>
<dbReference type="AlphaFoldDB" id="A0A6P7WTV8"/>
<evidence type="ECO:0000313" key="13">
    <source>
        <dbReference type="RefSeq" id="XP_030043837.1"/>
    </source>
</evidence>
<dbReference type="GeneID" id="115458128"/>
<accession>A0A6P7WTV8</accession>
<dbReference type="OrthoDB" id="547680at2759"/>
<comment type="similarity">
    <text evidence="8 10">Belongs to the pentraxin family.</text>
</comment>
<dbReference type="Pfam" id="PF00354">
    <property type="entry name" value="Pentaxin"/>
    <property type="match status" value="1"/>
</dbReference>
<dbReference type="InterPro" id="IPR030476">
    <property type="entry name" value="Pentaxin_CS"/>
</dbReference>
<comment type="cofactor">
    <cofactor evidence="10">
        <name>Ca(2+)</name>
        <dbReference type="ChEBI" id="CHEBI:29108"/>
    </cofactor>
    <text evidence="10">Binds 2 calcium ions per subunit.</text>
</comment>
<comment type="subunit">
    <text evidence="10">Homopentamer. Pentaxin (or pentraxin) have a discoid arrangement of 5 non-covalently bound subunits.</text>
</comment>
<comment type="subcellular location">
    <subcellularLocation>
        <location evidence="1 10">Secreted</location>
    </subcellularLocation>
</comment>